<evidence type="ECO:0000313" key="4">
    <source>
        <dbReference type="Proteomes" id="UP001417504"/>
    </source>
</evidence>
<dbReference type="InterPro" id="IPR012779">
    <property type="entry name" value="Peptidase_M1_pepN"/>
</dbReference>
<name>A0AAP0EU41_9MAGN</name>
<evidence type="ECO:0000256" key="1">
    <source>
        <dbReference type="SAM" id="Phobius"/>
    </source>
</evidence>
<dbReference type="AlphaFoldDB" id="A0AAP0EU41"/>
<dbReference type="PANTHER" id="PTHR46322">
    <property type="entry name" value="PUROMYCIN-SENSITIVE AMINOPEPTIDASE"/>
    <property type="match status" value="1"/>
</dbReference>
<dbReference type="Gene3D" id="1.10.390.10">
    <property type="entry name" value="Neutral Protease Domain 2"/>
    <property type="match status" value="1"/>
</dbReference>
<evidence type="ECO:0000259" key="2">
    <source>
        <dbReference type="Pfam" id="PF01433"/>
    </source>
</evidence>
<evidence type="ECO:0000313" key="3">
    <source>
        <dbReference type="EMBL" id="KAK9096693.1"/>
    </source>
</evidence>
<dbReference type="GO" id="GO:0008270">
    <property type="term" value="F:zinc ion binding"/>
    <property type="evidence" value="ECO:0007669"/>
    <property type="project" value="InterPro"/>
</dbReference>
<protein>
    <recommendedName>
        <fullName evidence="2">Peptidase M1 membrane alanine aminopeptidase domain-containing protein</fullName>
    </recommendedName>
</protein>
<dbReference type="InterPro" id="IPR027268">
    <property type="entry name" value="Peptidase_M4/M1_CTD_sf"/>
</dbReference>
<comment type="caution">
    <text evidence="3">The sequence shown here is derived from an EMBL/GenBank/DDBJ whole genome shotgun (WGS) entry which is preliminary data.</text>
</comment>
<keyword evidence="1" id="KW-1133">Transmembrane helix</keyword>
<dbReference type="SUPFAM" id="SSF55486">
    <property type="entry name" value="Metalloproteases ('zincins'), catalytic domain"/>
    <property type="match status" value="1"/>
</dbReference>
<dbReference type="Proteomes" id="UP001417504">
    <property type="component" value="Unassembled WGS sequence"/>
</dbReference>
<gene>
    <name evidence="3" type="ORF">Sjap_022190</name>
</gene>
<dbReference type="PANTHER" id="PTHR46322:SF1">
    <property type="entry name" value="PUROMYCIN-SENSITIVE AMINOPEPTIDASE"/>
    <property type="match status" value="1"/>
</dbReference>
<keyword evidence="1" id="KW-0472">Membrane</keyword>
<dbReference type="GO" id="GO:0008237">
    <property type="term" value="F:metallopeptidase activity"/>
    <property type="evidence" value="ECO:0007669"/>
    <property type="project" value="InterPro"/>
</dbReference>
<keyword evidence="1" id="KW-0812">Transmembrane</keyword>
<feature type="transmembrane region" description="Helical" evidence="1">
    <location>
        <begin position="75"/>
        <end position="97"/>
    </location>
</feature>
<reference evidence="3 4" key="1">
    <citation type="submission" date="2024-01" db="EMBL/GenBank/DDBJ databases">
        <title>Genome assemblies of Stephania.</title>
        <authorList>
            <person name="Yang L."/>
        </authorList>
    </citation>
    <scope>NUCLEOTIDE SEQUENCE [LARGE SCALE GENOMIC DNA]</scope>
    <source>
        <strain evidence="3">QJT</strain>
        <tissue evidence="3">Leaf</tissue>
    </source>
</reference>
<dbReference type="GO" id="GO:0009507">
    <property type="term" value="C:chloroplast"/>
    <property type="evidence" value="ECO:0007669"/>
    <property type="project" value="TreeGrafter"/>
</dbReference>
<dbReference type="Pfam" id="PF01433">
    <property type="entry name" value="Peptidase_M1"/>
    <property type="match status" value="1"/>
</dbReference>
<accession>A0AAP0EU41</accession>
<proteinExistence type="predicted"/>
<keyword evidence="4" id="KW-1185">Reference proteome</keyword>
<dbReference type="EMBL" id="JBBNAE010000009">
    <property type="protein sequence ID" value="KAK9096693.1"/>
    <property type="molecule type" value="Genomic_DNA"/>
</dbReference>
<dbReference type="InterPro" id="IPR014782">
    <property type="entry name" value="Peptidase_M1_dom"/>
</dbReference>
<feature type="domain" description="Peptidase M1 membrane alanine aminopeptidase" evidence="2">
    <location>
        <begin position="19"/>
        <end position="57"/>
    </location>
</feature>
<organism evidence="3 4">
    <name type="scientific">Stephania japonica</name>
    <dbReference type="NCBI Taxonomy" id="461633"/>
    <lineage>
        <taxon>Eukaryota</taxon>
        <taxon>Viridiplantae</taxon>
        <taxon>Streptophyta</taxon>
        <taxon>Embryophyta</taxon>
        <taxon>Tracheophyta</taxon>
        <taxon>Spermatophyta</taxon>
        <taxon>Magnoliopsida</taxon>
        <taxon>Ranunculales</taxon>
        <taxon>Menispermaceae</taxon>
        <taxon>Menispermoideae</taxon>
        <taxon>Cissampelideae</taxon>
        <taxon>Stephania</taxon>
    </lineage>
</organism>
<sequence length="98" mass="11688">MNLAYANLCSLILKILQYFYNWTGNRVTWHDWFQLSLKEGLIIFRDQEFSSDLGSHMVKRIANVSRLRNYQFPQVAFSAMLIYVYVDFYIISTVTYIL</sequence>